<feature type="transmembrane region" description="Helical" evidence="3">
    <location>
        <begin position="7"/>
        <end position="25"/>
    </location>
</feature>
<evidence type="ECO:0000256" key="1">
    <source>
        <dbReference type="ARBA" id="ARBA00009477"/>
    </source>
</evidence>
<reference evidence="5" key="1">
    <citation type="submission" date="2020-10" db="EMBL/GenBank/DDBJ databases">
        <authorList>
            <person name="Lu T."/>
            <person name="Wang Q."/>
            <person name="Han X."/>
        </authorList>
    </citation>
    <scope>NUCLEOTIDE SEQUENCE</scope>
    <source>
        <strain evidence="5">WQ 117</strain>
    </source>
</reference>
<name>A0A8J7K3K4_9FLAO</name>
<dbReference type="GO" id="GO:0015562">
    <property type="term" value="F:efflux transmembrane transporter activity"/>
    <property type="evidence" value="ECO:0007669"/>
    <property type="project" value="InterPro"/>
</dbReference>
<dbReference type="PANTHER" id="PTHR30469:SF33">
    <property type="entry name" value="SLR1207 PROTEIN"/>
    <property type="match status" value="1"/>
</dbReference>
<dbReference type="Gene3D" id="2.40.30.170">
    <property type="match status" value="1"/>
</dbReference>
<dbReference type="SUPFAM" id="SSF111369">
    <property type="entry name" value="HlyD-like secretion proteins"/>
    <property type="match status" value="1"/>
</dbReference>
<dbReference type="Gene3D" id="6.20.50.140">
    <property type="match status" value="1"/>
</dbReference>
<sequence length="376" mass="40782">MKKVLKIVAIVVFIALVVGVIGYFGKKNSQDNQVYEITQPFMGNLEVKAVATGEVKPVETIEIKPNISGVIKSINVSEGQYVEKGQLIAEIKVVPNVASLNQAAQNIRSAEIQVNLQQKDYNRANTLYKQGVIPKSDYDNALAMYQSAQQTLRAAQTDYKVAQTGVAPGLEAYATTRITATTSGVVLDIPVEVGNMVQEINNFSTGTTIATMADITKMIFQGKVDESEVGKLKEGMKINVSIGAIPNKTFTAILDFISPQGVANNGVVQFDIKAPIQLDSQNFIRAGYSANAEVITSGVQNVLLVKSAHIRYDENQKPYVDVLKSGSGQDAVYEKKYLTLGITDGVNVEVKKGITKDDKIKIWNTDLEKPNGPGPH</sequence>
<dbReference type="Gene3D" id="1.10.287.470">
    <property type="entry name" value="Helix hairpin bin"/>
    <property type="match status" value="1"/>
</dbReference>
<keyword evidence="3" id="KW-0472">Membrane</keyword>
<feature type="coiled-coil region" evidence="2">
    <location>
        <begin position="100"/>
        <end position="158"/>
    </location>
</feature>
<evidence type="ECO:0000313" key="6">
    <source>
        <dbReference type="Proteomes" id="UP000608754"/>
    </source>
</evidence>
<proteinExistence type="inferred from homology"/>
<dbReference type="RefSeq" id="WP_194181809.1">
    <property type="nucleotide sequence ID" value="NZ_JADGIK010000001.1"/>
</dbReference>
<dbReference type="Gene3D" id="2.40.50.100">
    <property type="match status" value="1"/>
</dbReference>
<dbReference type="InterPro" id="IPR058625">
    <property type="entry name" value="MdtA-like_BSH"/>
</dbReference>
<evidence type="ECO:0000256" key="2">
    <source>
        <dbReference type="SAM" id="Coils"/>
    </source>
</evidence>
<dbReference type="Proteomes" id="UP000608754">
    <property type="component" value="Unassembled WGS sequence"/>
</dbReference>
<gene>
    <name evidence="5" type="ORF">IM532_02195</name>
</gene>
<protein>
    <submittedName>
        <fullName evidence="5">Efflux RND transporter periplasmic adaptor subunit</fullName>
    </submittedName>
</protein>
<comment type="caution">
    <text evidence="5">The sequence shown here is derived from an EMBL/GenBank/DDBJ whole genome shotgun (WGS) entry which is preliminary data.</text>
</comment>
<keyword evidence="2" id="KW-0175">Coiled coil</keyword>
<keyword evidence="3" id="KW-0812">Transmembrane</keyword>
<dbReference type="PANTHER" id="PTHR30469">
    <property type="entry name" value="MULTIDRUG RESISTANCE PROTEIN MDTA"/>
    <property type="match status" value="1"/>
</dbReference>
<dbReference type="AlphaFoldDB" id="A0A8J7K3K4"/>
<dbReference type="NCBIfam" id="TIGR01730">
    <property type="entry name" value="RND_mfp"/>
    <property type="match status" value="1"/>
</dbReference>
<feature type="domain" description="Multidrug resistance protein MdtA-like barrel-sandwich hybrid" evidence="4">
    <location>
        <begin position="59"/>
        <end position="199"/>
    </location>
</feature>
<evidence type="ECO:0000259" key="4">
    <source>
        <dbReference type="Pfam" id="PF25917"/>
    </source>
</evidence>
<accession>A0A8J7K3K4</accession>
<dbReference type="GO" id="GO:1990281">
    <property type="term" value="C:efflux pump complex"/>
    <property type="evidence" value="ECO:0007669"/>
    <property type="project" value="TreeGrafter"/>
</dbReference>
<keyword evidence="3" id="KW-1133">Transmembrane helix</keyword>
<dbReference type="EMBL" id="JADGIK010000001">
    <property type="protein sequence ID" value="MBF0596284.1"/>
    <property type="molecule type" value="Genomic_DNA"/>
</dbReference>
<organism evidence="5 6">
    <name type="scientific">Faecalibacter rhinopitheci</name>
    <dbReference type="NCBI Taxonomy" id="2779678"/>
    <lineage>
        <taxon>Bacteria</taxon>
        <taxon>Pseudomonadati</taxon>
        <taxon>Bacteroidota</taxon>
        <taxon>Flavobacteriia</taxon>
        <taxon>Flavobacteriales</taxon>
        <taxon>Weeksellaceae</taxon>
        <taxon>Faecalibacter</taxon>
    </lineage>
</organism>
<keyword evidence="6" id="KW-1185">Reference proteome</keyword>
<evidence type="ECO:0000256" key="3">
    <source>
        <dbReference type="SAM" id="Phobius"/>
    </source>
</evidence>
<comment type="similarity">
    <text evidence="1">Belongs to the membrane fusion protein (MFP) (TC 8.A.1) family.</text>
</comment>
<evidence type="ECO:0000313" key="5">
    <source>
        <dbReference type="EMBL" id="MBF0596284.1"/>
    </source>
</evidence>
<dbReference type="InterPro" id="IPR006143">
    <property type="entry name" value="RND_pump_MFP"/>
</dbReference>
<dbReference type="Pfam" id="PF25917">
    <property type="entry name" value="BSH_RND"/>
    <property type="match status" value="1"/>
</dbReference>